<comment type="caution">
    <text evidence="4">The sequence shown here is derived from an EMBL/GenBank/DDBJ whole genome shotgun (WGS) entry which is preliminary data.</text>
</comment>
<dbReference type="PANTHER" id="PTHR11487">
    <property type="entry name" value="THIOESTERASE"/>
    <property type="match status" value="1"/>
</dbReference>
<name>A0A6B3BSV6_9ACTN</name>
<keyword evidence="2" id="KW-0378">Hydrolase</keyword>
<organism evidence="4">
    <name type="scientific">Streptomyces sp. SID12501</name>
    <dbReference type="NCBI Taxonomy" id="2706042"/>
    <lineage>
        <taxon>Bacteria</taxon>
        <taxon>Bacillati</taxon>
        <taxon>Actinomycetota</taxon>
        <taxon>Actinomycetes</taxon>
        <taxon>Kitasatosporales</taxon>
        <taxon>Streptomycetaceae</taxon>
        <taxon>Streptomyces</taxon>
    </lineage>
</organism>
<gene>
    <name evidence="4" type="ORF">G3I71_16740</name>
</gene>
<accession>A0A6B3BSV6</accession>
<dbReference type="InterPro" id="IPR029058">
    <property type="entry name" value="AB_hydrolase_fold"/>
</dbReference>
<sequence>MQTVDPGLWIRRFHPAGPASARLVCLSHAGGAASYYVPMSKALSPDVEVLAIQYPGRQDRLSEQRRETVAELADEITEVIRPLAADRPLYLFGHSLGATVAFEVARRMEAADVKLAHVFVSSRPAPDLNRNGRVHARGDQELVKHIRSLTSAAPDVFDDPEMTEMVLPAIRSDYKAAETYVYAPGPKLTCPVTALVGDADPMVSVEEATAWSRHTDGAFELRIWPGGHFYLEAHAADVISVISAEISARA</sequence>
<dbReference type="GO" id="GO:0008610">
    <property type="term" value="P:lipid biosynthetic process"/>
    <property type="evidence" value="ECO:0007669"/>
    <property type="project" value="TreeGrafter"/>
</dbReference>
<dbReference type="SMART" id="SM00824">
    <property type="entry name" value="PKS_TE"/>
    <property type="match status" value="1"/>
</dbReference>
<protein>
    <submittedName>
        <fullName evidence="4">Thioesterase</fullName>
    </submittedName>
</protein>
<dbReference type="InterPro" id="IPR012223">
    <property type="entry name" value="TEII"/>
</dbReference>
<reference evidence="4" key="1">
    <citation type="submission" date="2020-01" db="EMBL/GenBank/DDBJ databases">
        <title>Insect and environment-associated Actinomycetes.</title>
        <authorList>
            <person name="Currrie C."/>
            <person name="Chevrette M."/>
            <person name="Carlson C."/>
            <person name="Stubbendieck R."/>
            <person name="Wendt-Pienkowski E."/>
        </authorList>
    </citation>
    <scope>NUCLEOTIDE SEQUENCE</scope>
    <source>
        <strain evidence="4">SID12501</strain>
    </source>
</reference>
<dbReference type="RefSeq" id="WP_164315524.1">
    <property type="nucleotide sequence ID" value="NZ_JAAGLU010000012.1"/>
</dbReference>
<dbReference type="InterPro" id="IPR020802">
    <property type="entry name" value="TesA-like"/>
</dbReference>
<dbReference type="GO" id="GO:0016787">
    <property type="term" value="F:hydrolase activity"/>
    <property type="evidence" value="ECO:0007669"/>
    <property type="project" value="UniProtKB-KW"/>
</dbReference>
<dbReference type="InterPro" id="IPR001031">
    <property type="entry name" value="Thioesterase"/>
</dbReference>
<evidence type="ECO:0000256" key="1">
    <source>
        <dbReference type="ARBA" id="ARBA00007169"/>
    </source>
</evidence>
<dbReference type="EMBL" id="JAAGLU010000012">
    <property type="protein sequence ID" value="NEC87435.1"/>
    <property type="molecule type" value="Genomic_DNA"/>
</dbReference>
<dbReference type="Gene3D" id="3.40.50.1820">
    <property type="entry name" value="alpha/beta hydrolase"/>
    <property type="match status" value="1"/>
</dbReference>
<dbReference type="Pfam" id="PF00975">
    <property type="entry name" value="Thioesterase"/>
    <property type="match status" value="1"/>
</dbReference>
<feature type="domain" description="Thioesterase TesA-like" evidence="3">
    <location>
        <begin position="24"/>
        <end position="246"/>
    </location>
</feature>
<proteinExistence type="inferred from homology"/>
<comment type="similarity">
    <text evidence="1">Belongs to the thioesterase family.</text>
</comment>
<dbReference type="PANTHER" id="PTHR11487:SF0">
    <property type="entry name" value="S-ACYL FATTY ACID SYNTHASE THIOESTERASE, MEDIUM CHAIN"/>
    <property type="match status" value="1"/>
</dbReference>
<evidence type="ECO:0000259" key="3">
    <source>
        <dbReference type="SMART" id="SM00824"/>
    </source>
</evidence>
<evidence type="ECO:0000313" key="4">
    <source>
        <dbReference type="EMBL" id="NEC87435.1"/>
    </source>
</evidence>
<dbReference type="AlphaFoldDB" id="A0A6B3BSV6"/>
<dbReference type="SUPFAM" id="SSF53474">
    <property type="entry name" value="alpha/beta-Hydrolases"/>
    <property type="match status" value="1"/>
</dbReference>
<evidence type="ECO:0000256" key="2">
    <source>
        <dbReference type="ARBA" id="ARBA00022801"/>
    </source>
</evidence>